<dbReference type="AlphaFoldDB" id="A0A9P7KG69"/>
<evidence type="ECO:0000313" key="1">
    <source>
        <dbReference type="EMBL" id="KAG5648299.1"/>
    </source>
</evidence>
<gene>
    <name evidence="1" type="ORF">DXG03_004871</name>
</gene>
<proteinExistence type="predicted"/>
<dbReference type="OrthoDB" id="3014681at2759"/>
<accession>A0A9P7KG69</accession>
<sequence length="579" mass="64991">MTEYHLTPADAALLEKVKSYSGSPNDDFLSGSERLRAAAILSHAESALSNSLNFESRATSLTRHPLPKEILDLIRILRVALAPHKRLPPELLTEIFVFASSYQVDWLHNNYTLGLQPDTTKLPWVLGQVCALWRRISRCERRFLWRNLYIALCPNHERVVLWLCSVLPRHVRLSIDFSVYGFSRLCSMTTKMVVCKRVQSVTLDLSPEGYDELWKAILVHRGSFSLLEHAKFSVVDDDDEEGTTPTTSVAPWADVHPFVAAASLKSLQLGAKAAHCSALLAVRFPWPQLTMLDIGNMEGLGIDDILSMLEKCTSLQQLMATLSFGSHDTANRLESRFGRLVNLPIVDLRLALGYVDPIRLYSVLKLCPHLENLKLTAVVPVLAPGDDNEHNCLKPIIFPNLQILYLNSISHPWLFRILNAPILHQLDVVQCLINISPITQMLQRSSCPLAILSIYGSKDTSFSELRTLSASLPSLLKAAPNLMRCTLAAMVVSDALLRDIAFGHVLPHLVELFVTPETLTGFVEMIQTRVRREIQEEGGLRIRRAWADIRDNFTDEEVSAADQAFRLLRKDYGVFCSLV</sequence>
<name>A0A9P7KG69_9AGAR</name>
<reference evidence="1" key="2">
    <citation type="submission" date="2021-10" db="EMBL/GenBank/DDBJ databases">
        <title>Phylogenomics reveals ancestral predisposition of the termite-cultivated fungus Termitomyces towards a domesticated lifestyle.</title>
        <authorList>
            <person name="Auxier B."/>
            <person name="Grum-Grzhimaylo A."/>
            <person name="Cardenas M.E."/>
            <person name="Lodge J.D."/>
            <person name="Laessoe T."/>
            <person name="Pedersen O."/>
            <person name="Smith M.E."/>
            <person name="Kuyper T.W."/>
            <person name="Franco-Molano E.A."/>
            <person name="Baroni T.J."/>
            <person name="Aanen D.K."/>
        </authorList>
    </citation>
    <scope>NUCLEOTIDE SEQUENCE</scope>
    <source>
        <strain evidence="1">AP01</strain>
        <tissue evidence="1">Mycelium</tissue>
    </source>
</reference>
<dbReference type="SUPFAM" id="SSF52047">
    <property type="entry name" value="RNI-like"/>
    <property type="match status" value="1"/>
</dbReference>
<protein>
    <recommendedName>
        <fullName evidence="3">F-box domain-containing protein</fullName>
    </recommendedName>
</protein>
<comment type="caution">
    <text evidence="1">The sequence shown here is derived from an EMBL/GenBank/DDBJ whole genome shotgun (WGS) entry which is preliminary data.</text>
</comment>
<evidence type="ECO:0008006" key="3">
    <source>
        <dbReference type="Google" id="ProtNLM"/>
    </source>
</evidence>
<organism evidence="1 2">
    <name type="scientific">Asterophora parasitica</name>
    <dbReference type="NCBI Taxonomy" id="117018"/>
    <lineage>
        <taxon>Eukaryota</taxon>
        <taxon>Fungi</taxon>
        <taxon>Dikarya</taxon>
        <taxon>Basidiomycota</taxon>
        <taxon>Agaricomycotina</taxon>
        <taxon>Agaricomycetes</taxon>
        <taxon>Agaricomycetidae</taxon>
        <taxon>Agaricales</taxon>
        <taxon>Tricholomatineae</taxon>
        <taxon>Lyophyllaceae</taxon>
        <taxon>Asterophora</taxon>
    </lineage>
</organism>
<dbReference type="Proteomes" id="UP000775547">
    <property type="component" value="Unassembled WGS sequence"/>
</dbReference>
<dbReference type="InterPro" id="IPR032675">
    <property type="entry name" value="LRR_dom_sf"/>
</dbReference>
<dbReference type="EMBL" id="JABCKV010000003">
    <property type="protein sequence ID" value="KAG5648299.1"/>
    <property type="molecule type" value="Genomic_DNA"/>
</dbReference>
<dbReference type="Gene3D" id="3.80.10.10">
    <property type="entry name" value="Ribonuclease Inhibitor"/>
    <property type="match status" value="1"/>
</dbReference>
<reference evidence="1" key="1">
    <citation type="submission" date="2020-07" db="EMBL/GenBank/DDBJ databases">
        <authorList>
            <person name="Nieuwenhuis M."/>
            <person name="Van De Peppel L.J.J."/>
        </authorList>
    </citation>
    <scope>NUCLEOTIDE SEQUENCE</scope>
    <source>
        <strain evidence="1">AP01</strain>
        <tissue evidence="1">Mycelium</tissue>
    </source>
</reference>
<keyword evidence="2" id="KW-1185">Reference proteome</keyword>
<evidence type="ECO:0000313" key="2">
    <source>
        <dbReference type="Proteomes" id="UP000775547"/>
    </source>
</evidence>